<dbReference type="AlphaFoldDB" id="A0A1C4ZWC8"/>
<organism evidence="1 2">
    <name type="scientific">Micromonospora matsumotoense</name>
    <dbReference type="NCBI Taxonomy" id="121616"/>
    <lineage>
        <taxon>Bacteria</taxon>
        <taxon>Bacillati</taxon>
        <taxon>Actinomycetota</taxon>
        <taxon>Actinomycetes</taxon>
        <taxon>Micromonosporales</taxon>
        <taxon>Micromonosporaceae</taxon>
        <taxon>Micromonospora</taxon>
    </lineage>
</organism>
<dbReference type="InterPro" id="IPR050155">
    <property type="entry name" value="HAD-like_hydrolase_sf"/>
</dbReference>
<protein>
    <submittedName>
        <fullName evidence="1">Haloacid dehalogenase superfamily, subfamily IA, variant 1 with third motif having Dx(3-4)D or Dx(3-4)E</fullName>
    </submittedName>
</protein>
<proteinExistence type="predicted"/>
<dbReference type="GO" id="GO:0006281">
    <property type="term" value="P:DNA repair"/>
    <property type="evidence" value="ECO:0007669"/>
    <property type="project" value="TreeGrafter"/>
</dbReference>
<dbReference type="PANTHER" id="PTHR43434">
    <property type="entry name" value="PHOSPHOGLYCOLATE PHOSPHATASE"/>
    <property type="match status" value="1"/>
</dbReference>
<dbReference type="PANTHER" id="PTHR43434:SF1">
    <property type="entry name" value="PHOSPHOGLYCOLATE PHOSPHATASE"/>
    <property type="match status" value="1"/>
</dbReference>
<keyword evidence="2" id="KW-1185">Reference proteome</keyword>
<dbReference type="NCBIfam" id="TIGR01549">
    <property type="entry name" value="HAD-SF-IA-v1"/>
    <property type="match status" value="1"/>
</dbReference>
<dbReference type="SFLD" id="SFLDG01129">
    <property type="entry name" value="C1.5:_HAD__Beta-PGM__Phosphata"/>
    <property type="match status" value="1"/>
</dbReference>
<evidence type="ECO:0000313" key="2">
    <source>
        <dbReference type="Proteomes" id="UP000198797"/>
    </source>
</evidence>
<evidence type="ECO:0000313" key="1">
    <source>
        <dbReference type="EMBL" id="SCF37171.1"/>
    </source>
</evidence>
<dbReference type="InterPro" id="IPR006439">
    <property type="entry name" value="HAD-SF_hydro_IA"/>
</dbReference>
<dbReference type="InterPro" id="IPR023214">
    <property type="entry name" value="HAD_sf"/>
</dbReference>
<gene>
    <name evidence="1" type="ORF">GA0070216_111187</name>
</gene>
<dbReference type="GO" id="GO:0008967">
    <property type="term" value="F:phosphoglycolate phosphatase activity"/>
    <property type="evidence" value="ECO:0007669"/>
    <property type="project" value="TreeGrafter"/>
</dbReference>
<dbReference type="Pfam" id="PF00702">
    <property type="entry name" value="Hydrolase"/>
    <property type="match status" value="1"/>
</dbReference>
<dbReference type="EMBL" id="FMCU01000011">
    <property type="protein sequence ID" value="SCF37171.1"/>
    <property type="molecule type" value="Genomic_DNA"/>
</dbReference>
<dbReference type="InterPro" id="IPR036412">
    <property type="entry name" value="HAD-like_sf"/>
</dbReference>
<dbReference type="GO" id="GO:0005829">
    <property type="term" value="C:cytosol"/>
    <property type="evidence" value="ECO:0007669"/>
    <property type="project" value="TreeGrafter"/>
</dbReference>
<dbReference type="Proteomes" id="UP000198797">
    <property type="component" value="Unassembled WGS sequence"/>
</dbReference>
<reference evidence="2" key="1">
    <citation type="submission" date="2016-06" db="EMBL/GenBank/DDBJ databases">
        <authorList>
            <person name="Varghese N."/>
            <person name="Submissions Spin"/>
        </authorList>
    </citation>
    <scope>NUCLEOTIDE SEQUENCE [LARGE SCALE GENOMIC DNA]</scope>
    <source>
        <strain evidence="2">DSM 44100</strain>
    </source>
</reference>
<dbReference type="Gene3D" id="3.40.50.1000">
    <property type="entry name" value="HAD superfamily/HAD-like"/>
    <property type="match status" value="1"/>
</dbReference>
<sequence>MLRSPHALLWDFGGVLADAPPQPPAPPELVRRLSHLVGGAVPERQLAADLAEGARSYSAWRDGAGREAEPVELPHSRVWAEFVTRSWPRAAREAVDREATPLAYAWTRRADWAVRPGIPDALRAATEAGLPLAVVSNTLCGAAHRDFLAAAGLAGLFAAQFYSDEAGPRKPNPRLALLAAEAVGVPIDRCWFVGDTLGRDVECARRAGAGAAILMRSPRTDREPPHPAVTPDARVDDGHGLLALLRQARGSVG</sequence>
<dbReference type="SFLD" id="SFLDS00003">
    <property type="entry name" value="Haloacid_Dehalogenase"/>
    <property type="match status" value="1"/>
</dbReference>
<dbReference type="SUPFAM" id="SSF56784">
    <property type="entry name" value="HAD-like"/>
    <property type="match status" value="1"/>
</dbReference>
<dbReference type="STRING" id="121616.GA0070216_111187"/>
<accession>A0A1C4ZWC8</accession>
<name>A0A1C4ZWC8_9ACTN</name>
<dbReference type="RefSeq" id="WP_176739075.1">
    <property type="nucleotide sequence ID" value="NZ_FMCU01000011.1"/>
</dbReference>